<feature type="modified residue" description="N6-(pyridoxal phosphate)lysine" evidence="2 3">
    <location>
        <position position="37"/>
    </location>
</feature>
<dbReference type="STRING" id="35814.BBB42_17155"/>
<dbReference type="PATRIC" id="fig|1331206.3.peg.588"/>
<evidence type="ECO:0000313" key="7">
    <source>
        <dbReference type="Proteomes" id="UP000026682"/>
    </source>
</evidence>
<organism evidence="6 7">
    <name type="scientific">Bordetella holmesii CDC-H585-BH</name>
    <dbReference type="NCBI Taxonomy" id="1331206"/>
    <lineage>
        <taxon>Bacteria</taxon>
        <taxon>Pseudomonadati</taxon>
        <taxon>Pseudomonadota</taxon>
        <taxon>Betaproteobacteria</taxon>
        <taxon>Burkholderiales</taxon>
        <taxon>Alcaligenaceae</taxon>
        <taxon>Bordetella</taxon>
    </lineage>
</organism>
<dbReference type="SUPFAM" id="SSF51419">
    <property type="entry name" value="PLP-binding barrel"/>
    <property type="match status" value="1"/>
</dbReference>
<dbReference type="Proteomes" id="UP000026682">
    <property type="component" value="Unassembled WGS sequence"/>
</dbReference>
<dbReference type="NCBIfam" id="TIGR00044">
    <property type="entry name" value="YggS family pyridoxal phosphate-dependent enzyme"/>
    <property type="match status" value="1"/>
</dbReference>
<comment type="function">
    <text evidence="2">Pyridoxal 5'-phosphate (PLP)-binding protein, which is involved in PLP homeostasis.</text>
</comment>
<comment type="similarity">
    <text evidence="2 4">Belongs to the pyridoxal phosphate-binding protein YggS/PROSC family.</text>
</comment>
<dbReference type="Pfam" id="PF01168">
    <property type="entry name" value="Ala_racemase_N"/>
    <property type="match status" value="1"/>
</dbReference>
<keyword evidence="1 2" id="KW-0663">Pyridoxal phosphate</keyword>
<dbReference type="EMBL" id="JFZZ01000022">
    <property type="protein sequence ID" value="KAK97858.1"/>
    <property type="molecule type" value="Genomic_DNA"/>
</dbReference>
<proteinExistence type="inferred from homology"/>
<dbReference type="GeneID" id="93121968"/>
<protein>
    <recommendedName>
        <fullName evidence="2">Pyridoxal phosphate homeostasis protein</fullName>
        <shortName evidence="2">PLP homeostasis protein</shortName>
    </recommendedName>
</protein>
<dbReference type="Gene3D" id="3.20.20.10">
    <property type="entry name" value="Alanine racemase"/>
    <property type="match status" value="1"/>
</dbReference>
<evidence type="ECO:0000256" key="3">
    <source>
        <dbReference type="PIRSR" id="PIRSR004848-1"/>
    </source>
</evidence>
<evidence type="ECO:0000313" key="6">
    <source>
        <dbReference type="EMBL" id="KAK97858.1"/>
    </source>
</evidence>
<dbReference type="InterPro" id="IPR001608">
    <property type="entry name" value="Ala_racemase_N"/>
</dbReference>
<dbReference type="PANTHER" id="PTHR10146:SF14">
    <property type="entry name" value="PYRIDOXAL PHOSPHATE HOMEOSTASIS PROTEIN"/>
    <property type="match status" value="1"/>
</dbReference>
<comment type="cofactor">
    <cofactor evidence="3">
        <name>pyridoxal 5'-phosphate</name>
        <dbReference type="ChEBI" id="CHEBI:597326"/>
    </cofactor>
</comment>
<evidence type="ECO:0000259" key="5">
    <source>
        <dbReference type="Pfam" id="PF01168"/>
    </source>
</evidence>
<gene>
    <name evidence="6" type="ORF">L497_2858</name>
</gene>
<evidence type="ECO:0000256" key="4">
    <source>
        <dbReference type="RuleBase" id="RU004514"/>
    </source>
</evidence>
<evidence type="ECO:0000256" key="1">
    <source>
        <dbReference type="ARBA" id="ARBA00022898"/>
    </source>
</evidence>
<dbReference type="CDD" id="cd00635">
    <property type="entry name" value="PLPDE_III_YBL036c_like"/>
    <property type="match status" value="1"/>
</dbReference>
<feature type="domain" description="Alanine racemase N-terminal" evidence="5">
    <location>
        <begin position="9"/>
        <end position="228"/>
    </location>
</feature>
<dbReference type="RefSeq" id="WP_005016833.1">
    <property type="nucleotide sequence ID" value="NZ_JFZZ01000022.1"/>
</dbReference>
<dbReference type="InterPro" id="IPR011078">
    <property type="entry name" value="PyrdxlP_homeostasis"/>
</dbReference>
<dbReference type="InterPro" id="IPR029066">
    <property type="entry name" value="PLP-binding_barrel"/>
</dbReference>
<dbReference type="PIRSF" id="PIRSF004848">
    <property type="entry name" value="YBL036c_PLPDEIII"/>
    <property type="match status" value="1"/>
</dbReference>
<dbReference type="HAMAP" id="MF_02087">
    <property type="entry name" value="PLP_homeostasis"/>
    <property type="match status" value="1"/>
</dbReference>
<comment type="caution">
    <text evidence="6">The sequence shown here is derived from an EMBL/GenBank/DDBJ whole genome shotgun (WGS) entry which is preliminary data.</text>
</comment>
<reference evidence="6 7" key="1">
    <citation type="submission" date="2014-03" db="EMBL/GenBank/DDBJ databases">
        <title>Genome sequence of Bordetella holmseii.</title>
        <authorList>
            <person name="Harvill E."/>
            <person name="Goodfield L.L."/>
            <person name="Ivanov Y."/>
            <person name="Meyer J.A."/>
            <person name="Newth C."/>
            <person name="Cassiday P."/>
            <person name="Tondella M.L."/>
            <person name="Liao P."/>
            <person name="Zimmerman J."/>
            <person name="Meert K."/>
            <person name="Wessel D."/>
            <person name="Berger J."/>
            <person name="Dean J.M."/>
            <person name="Holubkov R."/>
            <person name="Burr J."/>
            <person name="Liu T."/>
            <person name="Brinkac L.M."/>
            <person name="Sanka R."/>
            <person name="Kim M."/>
            <person name="Losada L."/>
        </authorList>
    </citation>
    <scope>NUCLEOTIDE SEQUENCE [LARGE SCALE GENOMIC DNA]</scope>
    <source>
        <strain evidence="6 7">CDC-H585-BH</strain>
    </source>
</reference>
<dbReference type="AlphaFoldDB" id="A0A158M859"/>
<accession>A0A158M859</accession>
<dbReference type="GO" id="GO:0030170">
    <property type="term" value="F:pyridoxal phosphate binding"/>
    <property type="evidence" value="ECO:0007669"/>
    <property type="project" value="UniProtKB-UniRule"/>
</dbReference>
<dbReference type="FunFam" id="3.20.20.10:FF:000018">
    <property type="entry name" value="Pyridoxal phosphate homeostasis protein"/>
    <property type="match status" value="1"/>
</dbReference>
<name>A0A158M859_9BORD</name>
<sequence length="232" mass="25415">MTDSMATRLAAIEQRIALACDRAGRPAGCVELLPVSKTFSAEAVREAAALGLRRFGENKTQEIRQKADPLAELGLSWVMIGHLQTNKVKDVVRDVAEVQSLDRLELADALQRRLETASRSLDVLIQIKTSPEPSKFGLPPEELPALLSHLQQSCPALRVQGLMTMAIHSEDSAAVRACFRRLRKLRDAVATPQLPMARLSMGMSADFELAIEEGSTEIRIGSTLFGARHYAT</sequence>
<evidence type="ECO:0000256" key="2">
    <source>
        <dbReference type="HAMAP-Rule" id="MF_02087"/>
    </source>
</evidence>
<dbReference type="PANTHER" id="PTHR10146">
    <property type="entry name" value="PROLINE SYNTHETASE CO-TRANSCRIBED BACTERIAL HOMOLOG PROTEIN"/>
    <property type="match status" value="1"/>
</dbReference>